<name>B1I3U0_DESAP</name>
<proteinExistence type="predicted"/>
<protein>
    <submittedName>
        <fullName evidence="3">Copper amine oxidase domain protein</fullName>
    </submittedName>
</protein>
<dbReference type="eggNOG" id="COG1657">
    <property type="taxonomic scope" value="Bacteria"/>
</dbReference>
<evidence type="ECO:0000313" key="4">
    <source>
        <dbReference type="Proteomes" id="UP000008544"/>
    </source>
</evidence>
<dbReference type="AlphaFoldDB" id="B1I3U0"/>
<sequence>MKRSHCMLLSLAISLSLALAFAGTAFAATTNSALWRPNVSPESTAQLGSLRILESAGGSLKEGDWVNISLPSYVELERFRVGTGTSTATDLIIISPPVTVDVSDAGFTVSTVANTVYAFGQEAPLKAGELNIAVLSKNSFNLIVRKAWSPFTTLTLRAVVSFDRVKIGPVTPEDLETSDIRVTLDAPSTSGFSSGTVAVGTLLTAAGSTITAAAPTNITDVGGKIADITLKEDVAGALKKNDGVFPQGNTVKLVLSPGFTWDAVTLIPQGGFASGSVGYAVHTEKDGRSALYLEIKTATADRPGQLVIKEASVKANEPFSTVRDVKVTYGGTNPGVGGEKIAEVTVAKYLVSGLTSAAKSTLDAVAGRKNQQIGNFTIAEGMPGDLPSGRLISLTLPEGAKWNRRPDVTREAGNGQLVYHSTRDEGRTLVYSVSQGSTSRTVFCFKNATVDLAVSVPEELKVTVKGPGIEESVAVANVQAPVTLSAGGGTVRIGVREQPVGVITIQENLVGALRARDAAGNRAVLKLTLPSGVYFARKPTVAVTAGDLELGDDIRLEDNDRTLVIPVKLSSATTVEKPATTGGESGAENTTGTVSEQVGSTLTVKEILLTVDRMAPDGDITVKVTGSALSETSGLFSPSFNELALVLARIAEKTEKTVRPEAVFTIGSKKYRVGNEEREMDVEPYIKNGRTYAPIRYLADAAGIADSFILWSAQDRTVTVIVPGGRVVQFRVGQKAYLLQGVPISIDVAPEIVNGRVMLPYRFVSQALGLEARWDAETRQVVIR</sequence>
<feature type="signal peptide" evidence="1">
    <location>
        <begin position="1"/>
        <end position="27"/>
    </location>
</feature>
<dbReference type="STRING" id="477974.Daud_1215"/>
<dbReference type="HOGENOM" id="CLU_009282_0_0_9"/>
<dbReference type="SUPFAM" id="SSF55383">
    <property type="entry name" value="Copper amine oxidase, domain N"/>
    <property type="match status" value="2"/>
</dbReference>
<dbReference type="Pfam" id="PF07833">
    <property type="entry name" value="Cu_amine_oxidN1"/>
    <property type="match status" value="1"/>
</dbReference>
<reference evidence="4" key="1">
    <citation type="submission" date="2007-10" db="EMBL/GenBank/DDBJ databases">
        <title>Complete sequence of chromosome of Desulforudis audaxviator MP104C.</title>
        <authorList>
            <person name="Copeland A."/>
            <person name="Lucas S."/>
            <person name="Lapidus A."/>
            <person name="Barry K."/>
            <person name="Glavina del Rio T."/>
            <person name="Dalin E."/>
            <person name="Tice H."/>
            <person name="Bruce D."/>
            <person name="Pitluck S."/>
            <person name="Lowry S.R."/>
            <person name="Larimer F."/>
            <person name="Land M.L."/>
            <person name="Hauser L."/>
            <person name="Kyrpides N."/>
            <person name="Ivanova N.N."/>
            <person name="Richardson P."/>
        </authorList>
    </citation>
    <scope>NUCLEOTIDE SEQUENCE [LARGE SCALE GENOMIC DNA]</scope>
    <source>
        <strain evidence="4">MP104C</strain>
    </source>
</reference>
<dbReference type="RefSeq" id="WP_012302312.1">
    <property type="nucleotide sequence ID" value="NC_010424.1"/>
</dbReference>
<evidence type="ECO:0000256" key="1">
    <source>
        <dbReference type="SAM" id="SignalP"/>
    </source>
</evidence>
<dbReference type="KEGG" id="dau:Daud_1215"/>
<keyword evidence="4" id="KW-1185">Reference proteome</keyword>
<dbReference type="InterPro" id="IPR036582">
    <property type="entry name" value="Mao_N_sf"/>
</dbReference>
<dbReference type="EMBL" id="CP000860">
    <property type="protein sequence ID" value="ACA59726.1"/>
    <property type="molecule type" value="Genomic_DNA"/>
</dbReference>
<feature type="domain" description="Copper amine oxidase-like N-terminal" evidence="2">
    <location>
        <begin position="673"/>
        <end position="783"/>
    </location>
</feature>
<accession>B1I3U0</accession>
<feature type="chain" id="PRO_5002762713" evidence="1">
    <location>
        <begin position="28"/>
        <end position="784"/>
    </location>
</feature>
<evidence type="ECO:0000313" key="3">
    <source>
        <dbReference type="EMBL" id="ACA59726.1"/>
    </source>
</evidence>
<dbReference type="Gene3D" id="3.30.457.10">
    <property type="entry name" value="Copper amine oxidase-like, N-terminal domain"/>
    <property type="match status" value="2"/>
</dbReference>
<reference evidence="3 4" key="2">
    <citation type="journal article" date="2008" name="Science">
        <title>Environmental genomics reveals a single-species ecosystem deep within Earth.</title>
        <authorList>
            <person name="Chivian D."/>
            <person name="Brodie E.L."/>
            <person name="Alm E.J."/>
            <person name="Culley D.E."/>
            <person name="Dehal P.S."/>
            <person name="Desantis T.Z."/>
            <person name="Gihring T.M."/>
            <person name="Lapidus A."/>
            <person name="Lin L.H."/>
            <person name="Lowry S.R."/>
            <person name="Moser D.P."/>
            <person name="Richardson P.M."/>
            <person name="Southam G."/>
            <person name="Wanger G."/>
            <person name="Pratt L.M."/>
            <person name="Andersen G.L."/>
            <person name="Hazen T.C."/>
            <person name="Brockman F.J."/>
            <person name="Arkin A.P."/>
            <person name="Onstott T.C."/>
        </authorList>
    </citation>
    <scope>NUCLEOTIDE SEQUENCE [LARGE SCALE GENOMIC DNA]</scope>
    <source>
        <strain evidence="3 4">MP104C</strain>
    </source>
</reference>
<dbReference type="OrthoDB" id="2023214at2"/>
<keyword evidence="1" id="KW-0732">Signal</keyword>
<gene>
    <name evidence="3" type="ordered locus">Daud_1215</name>
</gene>
<organism evidence="3 4">
    <name type="scientific">Desulforudis audaxviator (strain MP104C)</name>
    <dbReference type="NCBI Taxonomy" id="477974"/>
    <lineage>
        <taxon>Bacteria</taxon>
        <taxon>Bacillati</taxon>
        <taxon>Bacillota</taxon>
        <taxon>Clostridia</taxon>
        <taxon>Thermoanaerobacterales</taxon>
        <taxon>Candidatus Desulforudaceae</taxon>
        <taxon>Candidatus Desulforudis</taxon>
    </lineage>
</organism>
<evidence type="ECO:0000259" key="2">
    <source>
        <dbReference type="Pfam" id="PF07833"/>
    </source>
</evidence>
<dbReference type="Proteomes" id="UP000008544">
    <property type="component" value="Chromosome"/>
</dbReference>
<dbReference type="InterPro" id="IPR012854">
    <property type="entry name" value="Cu_amine_oxidase-like_N"/>
</dbReference>